<accession>A0A3B3RKA2</accession>
<evidence type="ECO:0000313" key="6">
    <source>
        <dbReference type="Ensembl" id="ENSPKIP00000018889.1"/>
    </source>
</evidence>
<dbReference type="AlphaFoldDB" id="A0A3B3RKA2"/>
<evidence type="ECO:0000313" key="7">
    <source>
        <dbReference type="Proteomes" id="UP000261540"/>
    </source>
</evidence>
<dbReference type="GeneTree" id="ENSGT00390000002564"/>
<evidence type="ECO:0000259" key="5">
    <source>
        <dbReference type="Pfam" id="PF01918"/>
    </source>
</evidence>
<dbReference type="InterPro" id="IPR036882">
    <property type="entry name" value="Alba-like_dom_sf"/>
</dbReference>
<feature type="region of interest" description="Disordered" evidence="4">
    <location>
        <begin position="124"/>
        <end position="180"/>
    </location>
</feature>
<dbReference type="STRING" id="1676925.ENSPKIP00000018889"/>
<evidence type="ECO:0000256" key="3">
    <source>
        <dbReference type="ARBA" id="ARBA00023242"/>
    </source>
</evidence>
<reference evidence="6" key="1">
    <citation type="submission" date="2025-08" db="UniProtKB">
        <authorList>
            <consortium name="Ensembl"/>
        </authorList>
    </citation>
    <scope>IDENTIFICATION</scope>
</reference>
<dbReference type="GO" id="GO:0001682">
    <property type="term" value="P:tRNA 5'-leader removal"/>
    <property type="evidence" value="ECO:0007669"/>
    <property type="project" value="TreeGrafter"/>
</dbReference>
<dbReference type="InterPro" id="IPR051958">
    <property type="entry name" value="Alba-like_NAB"/>
</dbReference>
<comment type="similarity">
    <text evidence="2">Belongs to the histone-like Alba family.</text>
</comment>
<dbReference type="Ensembl" id="ENSPKIT00000035728.1">
    <property type="protein sequence ID" value="ENSPKIP00000018889.1"/>
    <property type="gene ID" value="ENSPKIG00000004280.1"/>
</dbReference>
<dbReference type="SUPFAM" id="SSF82704">
    <property type="entry name" value="AlbA-like"/>
    <property type="match status" value="1"/>
</dbReference>
<keyword evidence="7" id="KW-1185">Reference proteome</keyword>
<keyword evidence="3" id="KW-0539">Nucleus</keyword>
<dbReference type="PANTHER" id="PTHR13516">
    <property type="entry name" value="RIBONUCLEASE P SUBUNIT P25"/>
    <property type="match status" value="1"/>
</dbReference>
<dbReference type="PANTHER" id="PTHR13516:SF5">
    <property type="entry name" value="RIBONUCLEASE P PROTEIN SUBUNIT P25"/>
    <property type="match status" value="1"/>
</dbReference>
<sequence length="180" mass="19483">MQVCRTEEATPSPFPDLPAGVLEMRVKEGSKIHNLMGFALARVQGEQGTGGGVRQLVFVGSGRAVTKTITCAEILKRRVEGLHQLTKVQQKMVHEVWEGSQDGAAKAGVTVHRTVPAISILLSKDPLDPQEPGYQPPLAPGVGWAPPSKREDENRDITQPASKRLPDALPHQPSSKKPHL</sequence>
<feature type="domain" description="DNA/RNA-binding protein Alba-like" evidence="5">
    <location>
        <begin position="23"/>
        <end position="90"/>
    </location>
</feature>
<dbReference type="GO" id="GO:0003723">
    <property type="term" value="F:RNA binding"/>
    <property type="evidence" value="ECO:0007669"/>
    <property type="project" value="TreeGrafter"/>
</dbReference>
<dbReference type="GO" id="GO:0005634">
    <property type="term" value="C:nucleus"/>
    <property type="evidence" value="ECO:0007669"/>
    <property type="project" value="UniProtKB-SubCell"/>
</dbReference>
<organism evidence="6 7">
    <name type="scientific">Paramormyrops kingsleyae</name>
    <dbReference type="NCBI Taxonomy" id="1676925"/>
    <lineage>
        <taxon>Eukaryota</taxon>
        <taxon>Metazoa</taxon>
        <taxon>Chordata</taxon>
        <taxon>Craniata</taxon>
        <taxon>Vertebrata</taxon>
        <taxon>Euteleostomi</taxon>
        <taxon>Actinopterygii</taxon>
        <taxon>Neopterygii</taxon>
        <taxon>Teleostei</taxon>
        <taxon>Osteoglossocephala</taxon>
        <taxon>Osteoglossomorpha</taxon>
        <taxon>Osteoglossiformes</taxon>
        <taxon>Mormyridae</taxon>
        <taxon>Paramormyrops</taxon>
    </lineage>
</organism>
<name>A0A3B3RKA2_9TELE</name>
<evidence type="ECO:0000256" key="2">
    <source>
        <dbReference type="ARBA" id="ARBA00008018"/>
    </source>
</evidence>
<evidence type="ECO:0000256" key="1">
    <source>
        <dbReference type="ARBA" id="ARBA00004123"/>
    </source>
</evidence>
<reference evidence="6" key="2">
    <citation type="submission" date="2025-09" db="UniProtKB">
        <authorList>
            <consortium name="Ensembl"/>
        </authorList>
    </citation>
    <scope>IDENTIFICATION</scope>
</reference>
<evidence type="ECO:0000256" key="4">
    <source>
        <dbReference type="SAM" id="MobiDB-lite"/>
    </source>
</evidence>
<dbReference type="GO" id="GO:0000172">
    <property type="term" value="C:ribonuclease MRP complex"/>
    <property type="evidence" value="ECO:0007669"/>
    <property type="project" value="TreeGrafter"/>
</dbReference>
<dbReference type="Gene3D" id="3.30.110.20">
    <property type="entry name" value="Alba-like domain"/>
    <property type="match status" value="1"/>
</dbReference>
<dbReference type="Pfam" id="PF01918">
    <property type="entry name" value="Alba"/>
    <property type="match status" value="1"/>
</dbReference>
<dbReference type="InterPro" id="IPR002775">
    <property type="entry name" value="DNA/RNA-bd_Alba-like"/>
</dbReference>
<comment type="subcellular location">
    <subcellularLocation>
        <location evidence="1">Nucleus</location>
    </subcellularLocation>
</comment>
<protein>
    <submittedName>
        <fullName evidence="6">Ribonuclease P and MRP subunit p25</fullName>
    </submittedName>
</protein>
<dbReference type="Proteomes" id="UP000261540">
    <property type="component" value="Unplaced"/>
</dbReference>
<proteinExistence type="inferred from homology"/>